<sequence>MNKLILVLAALLGGFGAAQAQPVSKTDTGDSEVLLIVDIKPVAAQVAKNLDVEATRVPLTVQAPIHVAASACAIPASVLGAQGGAGAVGCTATATSPALEQLVKIRLQQQ</sequence>
<proteinExistence type="predicted"/>
<name>A0ABU6J2N2_9BURK</name>
<feature type="signal peptide" evidence="1">
    <location>
        <begin position="1"/>
        <end position="20"/>
    </location>
</feature>
<organism evidence="2 3">
    <name type="scientific">Noviherbaspirillum album</name>
    <dbReference type="NCBI Taxonomy" id="3080276"/>
    <lineage>
        <taxon>Bacteria</taxon>
        <taxon>Pseudomonadati</taxon>
        <taxon>Pseudomonadota</taxon>
        <taxon>Betaproteobacteria</taxon>
        <taxon>Burkholderiales</taxon>
        <taxon>Oxalobacteraceae</taxon>
        <taxon>Noviherbaspirillum</taxon>
    </lineage>
</organism>
<reference evidence="2 3" key="1">
    <citation type="submission" date="2023-10" db="EMBL/GenBank/DDBJ databases">
        <title>Noviherbaspirillum sp. CPCC 100848 genome assembly.</title>
        <authorList>
            <person name="Li X.Y."/>
            <person name="Fang X.M."/>
        </authorList>
    </citation>
    <scope>NUCLEOTIDE SEQUENCE [LARGE SCALE GENOMIC DNA]</scope>
    <source>
        <strain evidence="2 3">CPCC 100848</strain>
    </source>
</reference>
<evidence type="ECO:0000313" key="2">
    <source>
        <dbReference type="EMBL" id="MEC4717896.1"/>
    </source>
</evidence>
<keyword evidence="1" id="KW-0732">Signal</keyword>
<comment type="caution">
    <text evidence="2">The sequence shown here is derived from an EMBL/GenBank/DDBJ whole genome shotgun (WGS) entry which is preliminary data.</text>
</comment>
<dbReference type="Proteomes" id="UP001352263">
    <property type="component" value="Unassembled WGS sequence"/>
</dbReference>
<feature type="chain" id="PRO_5046826784" evidence="1">
    <location>
        <begin position="21"/>
        <end position="110"/>
    </location>
</feature>
<gene>
    <name evidence="2" type="ORF">RY831_01920</name>
</gene>
<evidence type="ECO:0000256" key="1">
    <source>
        <dbReference type="SAM" id="SignalP"/>
    </source>
</evidence>
<keyword evidence="3" id="KW-1185">Reference proteome</keyword>
<accession>A0ABU6J2N2</accession>
<protein>
    <submittedName>
        <fullName evidence="2">Uncharacterized protein</fullName>
    </submittedName>
</protein>
<evidence type="ECO:0000313" key="3">
    <source>
        <dbReference type="Proteomes" id="UP001352263"/>
    </source>
</evidence>
<dbReference type="RefSeq" id="WP_326504641.1">
    <property type="nucleotide sequence ID" value="NZ_JAWIIV010000001.1"/>
</dbReference>
<dbReference type="EMBL" id="JAWIIV010000001">
    <property type="protein sequence ID" value="MEC4717896.1"/>
    <property type="molecule type" value="Genomic_DNA"/>
</dbReference>